<dbReference type="PROSITE" id="PS51098">
    <property type="entry name" value="PTS_EIIB_TYPE_1"/>
    <property type="match status" value="1"/>
</dbReference>
<dbReference type="RefSeq" id="WP_049666205.1">
    <property type="nucleotide sequence ID" value="NZ_LFXJ01000005.1"/>
</dbReference>
<dbReference type="NCBIfam" id="TIGR01998">
    <property type="entry name" value="PTS-II-BC-nag"/>
    <property type="match status" value="1"/>
</dbReference>
<dbReference type="Pfam" id="PF00358">
    <property type="entry name" value="PTS_EIIA_1"/>
    <property type="match status" value="1"/>
</dbReference>
<dbReference type="GeneID" id="96598876"/>
<evidence type="ECO:0000256" key="6">
    <source>
        <dbReference type="ARBA" id="ARBA00022683"/>
    </source>
</evidence>
<dbReference type="InterPro" id="IPR013013">
    <property type="entry name" value="PTS_EIIC_1"/>
</dbReference>
<dbReference type="Pfam" id="PF02378">
    <property type="entry name" value="PTS_EIIC"/>
    <property type="match status" value="1"/>
</dbReference>
<dbReference type="PROSITE" id="PS51103">
    <property type="entry name" value="PTS_EIIC_TYPE_1"/>
    <property type="match status" value="1"/>
</dbReference>
<dbReference type="NCBIfam" id="TIGR00826">
    <property type="entry name" value="EIIB_glc"/>
    <property type="match status" value="1"/>
</dbReference>
<feature type="domain" description="PTS EIIC type-1" evidence="15">
    <location>
        <begin position="1"/>
        <end position="376"/>
    </location>
</feature>
<sequence length="648" mass="69348">MLAFLQKIGRSLMFPIATLPAAALLLRLGSDDMLGAVPNDVVHYIASIMAASGNAILGNLPIIFAIGIAMGLAHDNSGGAALAGAIAHLVLVAVLGSINEELNMGVFGGIIAGVTASLLYNKFYNVKFPEWLSFFGGRRFVPIITSITMAILGGILAVVWGPIQGGIDGVGNWLIGAGEVGVGMYGFLNRLLIPVGLHHVVNTVIWFDFGEFTNAAGEIVKGDIHRFLAGDPSAGHFQAGFFPIMMFGLPAACLAMYFAAKKEKRAAVGGMFVSIALTAFLTGVTEPIEFTFMFLSPVLYGIHAVLTGISLAVSYIIGFRDGFGFSAGLIDYLLNFGLADKPWLLIPLGLGFGAIYFVIFYFLIKKLDLKTPGREDEDEDGTDAVSTISNDLDVRAYKTIEALGGQNNIKQVDYCTTRLRMTVGDVDQVDEKALKRAGARGIMRISKTNVQIIIGTSVEFLAEAIKDRLKKGNPTPANMSLQQDPSVIHETVAEATISLDDFEMPITGDLIPLAEVPDEAFSSGIMGPGFGIHPKDGTVYAPFDGQVVMIFPSKHAIGLKSDTGVELLIHVGLDTVKLNSEGFETLVTEGQLIKRGDRLLKVDFENIKDKVPSIVTPIVFTSLIGQKVILEKSGFQRAGSNNIISIKK</sequence>
<proteinExistence type="predicted"/>
<dbReference type="GO" id="GO:0090563">
    <property type="term" value="F:protein-phosphocysteine-sugar phosphotransferase activity"/>
    <property type="evidence" value="ECO:0007669"/>
    <property type="project" value="TreeGrafter"/>
</dbReference>
<feature type="transmembrane region" description="Helical" evidence="12">
    <location>
        <begin position="344"/>
        <end position="364"/>
    </location>
</feature>
<dbReference type="GO" id="GO:0019866">
    <property type="term" value="C:organelle inner membrane"/>
    <property type="evidence" value="ECO:0007669"/>
    <property type="project" value="InterPro"/>
</dbReference>
<name>A0A0K9FEN6_9BACI</name>
<dbReference type="SUPFAM" id="SSF51261">
    <property type="entry name" value="Duplicated hybrid motif"/>
    <property type="match status" value="1"/>
</dbReference>
<dbReference type="InterPro" id="IPR003352">
    <property type="entry name" value="PTS_EIIC"/>
</dbReference>
<keyword evidence="7 12" id="KW-0812">Transmembrane</keyword>
<organism evidence="16 17">
    <name type="scientific">Lysinibacillus xylanilyticus</name>
    <dbReference type="NCBI Taxonomy" id="582475"/>
    <lineage>
        <taxon>Bacteria</taxon>
        <taxon>Bacillati</taxon>
        <taxon>Bacillota</taxon>
        <taxon>Bacilli</taxon>
        <taxon>Bacillales</taxon>
        <taxon>Bacillaceae</taxon>
        <taxon>Lysinibacillus</taxon>
    </lineage>
</organism>
<keyword evidence="3" id="KW-1003">Cell membrane</keyword>
<dbReference type="Pfam" id="PF00367">
    <property type="entry name" value="PTS_EIIB"/>
    <property type="match status" value="1"/>
</dbReference>
<feature type="transmembrane region" description="Helical" evidence="12">
    <location>
        <begin position="290"/>
        <end position="315"/>
    </location>
</feature>
<evidence type="ECO:0000256" key="8">
    <source>
        <dbReference type="ARBA" id="ARBA00022777"/>
    </source>
</evidence>
<dbReference type="GO" id="GO:0015764">
    <property type="term" value="P:N-acetylglucosamine transport"/>
    <property type="evidence" value="ECO:0007669"/>
    <property type="project" value="TreeGrafter"/>
</dbReference>
<dbReference type="SUPFAM" id="SSF55604">
    <property type="entry name" value="Glucose permease domain IIB"/>
    <property type="match status" value="1"/>
</dbReference>
<comment type="subcellular location">
    <subcellularLocation>
        <location evidence="1">Cell membrane</location>
        <topology evidence="1">Multi-pass membrane protein</topology>
    </subcellularLocation>
</comment>
<dbReference type="GO" id="GO:0015572">
    <property type="term" value="F:N-acetylglucosamine transmembrane transporter activity"/>
    <property type="evidence" value="ECO:0007669"/>
    <property type="project" value="InterPro"/>
</dbReference>
<dbReference type="GO" id="GO:0016301">
    <property type="term" value="F:kinase activity"/>
    <property type="evidence" value="ECO:0007669"/>
    <property type="project" value="UniProtKB-KW"/>
</dbReference>
<feature type="transmembrane region" description="Helical" evidence="12">
    <location>
        <begin position="266"/>
        <end position="284"/>
    </location>
</feature>
<keyword evidence="6" id="KW-0598">Phosphotransferase system</keyword>
<evidence type="ECO:0000259" key="13">
    <source>
        <dbReference type="PROSITE" id="PS51093"/>
    </source>
</evidence>
<feature type="transmembrane region" description="Helical" evidence="12">
    <location>
        <begin position="104"/>
        <end position="120"/>
    </location>
</feature>
<evidence type="ECO:0000259" key="14">
    <source>
        <dbReference type="PROSITE" id="PS51098"/>
    </source>
</evidence>
<evidence type="ECO:0000256" key="1">
    <source>
        <dbReference type="ARBA" id="ARBA00004651"/>
    </source>
</evidence>
<dbReference type="Gene3D" id="2.70.70.10">
    <property type="entry name" value="Glucose Permease (Domain IIA)"/>
    <property type="match status" value="1"/>
</dbReference>
<dbReference type="PANTHER" id="PTHR30009">
    <property type="entry name" value="CYTOCHROME C-TYPE SYNTHESIS PROTEIN AND PTS TRANSMEMBRANE COMPONENT"/>
    <property type="match status" value="1"/>
</dbReference>
<dbReference type="FunFam" id="2.70.70.10:FF:000001">
    <property type="entry name" value="PTS system glucose-specific IIA component"/>
    <property type="match status" value="1"/>
</dbReference>
<feature type="active site" description="Phosphocysteine intermediate; for EIIB activity" evidence="11">
    <location>
        <position position="415"/>
    </location>
</feature>
<dbReference type="InterPro" id="IPR001996">
    <property type="entry name" value="PTS_IIB_1"/>
</dbReference>
<evidence type="ECO:0000256" key="11">
    <source>
        <dbReference type="PROSITE-ProRule" id="PRU00421"/>
    </source>
</evidence>
<protein>
    <submittedName>
        <fullName evidence="16">PTS N-acetyl glucosamine transporter subunits IIABC</fullName>
    </submittedName>
</protein>
<evidence type="ECO:0000256" key="5">
    <source>
        <dbReference type="ARBA" id="ARBA00022679"/>
    </source>
</evidence>
<dbReference type="PROSITE" id="PS01035">
    <property type="entry name" value="PTS_EIIB_TYPE_1_CYS"/>
    <property type="match status" value="1"/>
</dbReference>
<keyword evidence="5" id="KW-0808">Transferase</keyword>
<dbReference type="CDD" id="cd00212">
    <property type="entry name" value="PTS_IIB_glc"/>
    <property type="match status" value="1"/>
</dbReference>
<dbReference type="InterPro" id="IPR011055">
    <property type="entry name" value="Dup_hybrid_motif"/>
</dbReference>
<evidence type="ECO:0000256" key="3">
    <source>
        <dbReference type="ARBA" id="ARBA00022475"/>
    </source>
</evidence>
<comment type="caution">
    <text evidence="16">The sequence shown here is derived from an EMBL/GenBank/DDBJ whole genome shotgun (WGS) entry which is preliminary data.</text>
</comment>
<dbReference type="PATRIC" id="fig|582475.4.peg.1927"/>
<keyword evidence="2" id="KW-0813">Transport</keyword>
<feature type="domain" description="PTS EIIB type-1" evidence="14">
    <location>
        <begin position="393"/>
        <end position="475"/>
    </location>
</feature>
<dbReference type="GO" id="GO:0009401">
    <property type="term" value="P:phosphoenolpyruvate-dependent sugar phosphotransferase system"/>
    <property type="evidence" value="ECO:0007669"/>
    <property type="project" value="UniProtKB-KW"/>
</dbReference>
<dbReference type="InterPro" id="IPR036878">
    <property type="entry name" value="Glu_permease_IIB"/>
</dbReference>
<dbReference type="PANTHER" id="PTHR30009:SF4">
    <property type="entry name" value="PTS SYSTEM N-ACETYLGLUCOSAMINE-SPECIFIC EIICBA COMPONENT"/>
    <property type="match status" value="1"/>
</dbReference>
<feature type="transmembrane region" description="Helical" evidence="12">
    <location>
        <begin position="80"/>
        <end position="98"/>
    </location>
</feature>
<evidence type="ECO:0000313" key="17">
    <source>
        <dbReference type="Proteomes" id="UP000037326"/>
    </source>
</evidence>
<dbReference type="PROSITE" id="PS51093">
    <property type="entry name" value="PTS_EIIA_TYPE_1"/>
    <property type="match status" value="1"/>
</dbReference>
<evidence type="ECO:0000256" key="9">
    <source>
        <dbReference type="ARBA" id="ARBA00022989"/>
    </source>
</evidence>
<keyword evidence="8" id="KW-0418">Kinase</keyword>
<keyword evidence="10 12" id="KW-0472">Membrane</keyword>
<evidence type="ECO:0000256" key="12">
    <source>
        <dbReference type="SAM" id="Phobius"/>
    </source>
</evidence>
<dbReference type="Proteomes" id="UP000037326">
    <property type="component" value="Unassembled WGS sequence"/>
</dbReference>
<dbReference type="PROSITE" id="PS00371">
    <property type="entry name" value="PTS_EIIA_TYPE_1_HIS"/>
    <property type="match status" value="1"/>
</dbReference>
<evidence type="ECO:0000259" key="15">
    <source>
        <dbReference type="PROSITE" id="PS51103"/>
    </source>
</evidence>
<dbReference type="NCBIfam" id="TIGR00830">
    <property type="entry name" value="PTBA"/>
    <property type="match status" value="1"/>
</dbReference>
<dbReference type="AlphaFoldDB" id="A0A0K9FEN6"/>
<evidence type="ECO:0000256" key="2">
    <source>
        <dbReference type="ARBA" id="ARBA00022448"/>
    </source>
</evidence>
<accession>A0A0K9FEN6</accession>
<feature type="transmembrane region" description="Helical" evidence="12">
    <location>
        <begin position="140"/>
        <end position="163"/>
    </location>
</feature>
<reference evidence="17" key="1">
    <citation type="submission" date="2015-07" db="EMBL/GenBank/DDBJ databases">
        <authorList>
            <consortium name="Consortium for Microbial Forensics and Genomics (microFORGE)"/>
            <person name="Knight B.M."/>
            <person name="Roberts D.P."/>
            <person name="Lin D."/>
            <person name="Hari K."/>
            <person name="Fletcher J."/>
            <person name="Melcher U."/>
            <person name="Blagden T."/>
            <person name="Winegar R.A."/>
        </authorList>
    </citation>
    <scope>NUCLEOTIDE SEQUENCE [LARGE SCALE GENOMIC DNA]</scope>
    <source>
        <strain evidence="17">DSM 23493</strain>
    </source>
</reference>
<feature type="transmembrane region" description="Helical" evidence="12">
    <location>
        <begin position="240"/>
        <end position="259"/>
    </location>
</feature>
<dbReference type="Gene3D" id="3.30.1360.60">
    <property type="entry name" value="Glucose permease domain IIB"/>
    <property type="match status" value="1"/>
</dbReference>
<evidence type="ECO:0000313" key="16">
    <source>
        <dbReference type="EMBL" id="KMY32722.1"/>
    </source>
</evidence>
<evidence type="ECO:0000256" key="7">
    <source>
        <dbReference type="ARBA" id="ARBA00022692"/>
    </source>
</evidence>
<dbReference type="GO" id="GO:0005886">
    <property type="term" value="C:plasma membrane"/>
    <property type="evidence" value="ECO:0007669"/>
    <property type="project" value="UniProtKB-SubCell"/>
</dbReference>
<gene>
    <name evidence="16" type="ORF">ACZ11_11555</name>
</gene>
<keyword evidence="9 12" id="KW-1133">Transmembrane helix</keyword>
<dbReference type="InterPro" id="IPR050429">
    <property type="entry name" value="PTS_Glucose_EIICBA"/>
</dbReference>
<evidence type="ECO:0000256" key="10">
    <source>
        <dbReference type="ARBA" id="ARBA00023136"/>
    </source>
</evidence>
<dbReference type="InterPro" id="IPR001127">
    <property type="entry name" value="PTS_EIIA_1_perm"/>
</dbReference>
<dbReference type="InterPro" id="IPR018113">
    <property type="entry name" value="PTrfase_EIIB_Cys"/>
</dbReference>
<dbReference type="GO" id="GO:0008982">
    <property type="term" value="F:protein-N(PI)-phosphohistidine-sugar phosphotransferase activity"/>
    <property type="evidence" value="ECO:0007669"/>
    <property type="project" value="InterPro"/>
</dbReference>
<dbReference type="OrthoDB" id="9764327at2"/>
<keyword evidence="4" id="KW-0762">Sugar transport</keyword>
<dbReference type="InterPro" id="IPR010974">
    <property type="entry name" value="PTS_IIBC_nag"/>
</dbReference>
<dbReference type="EMBL" id="LFXJ01000005">
    <property type="protein sequence ID" value="KMY32722.1"/>
    <property type="molecule type" value="Genomic_DNA"/>
</dbReference>
<evidence type="ECO:0000256" key="4">
    <source>
        <dbReference type="ARBA" id="ARBA00022597"/>
    </source>
</evidence>
<feature type="transmembrane region" description="Helical" evidence="12">
    <location>
        <begin position="41"/>
        <end position="68"/>
    </location>
</feature>
<feature type="domain" description="PTS EIIA type-1" evidence="13">
    <location>
        <begin position="518"/>
        <end position="622"/>
    </location>
</feature>